<comment type="caution">
    <text evidence="4">The sequence shown here is derived from an EMBL/GenBank/DDBJ whole genome shotgun (WGS) entry which is preliminary data.</text>
</comment>
<dbReference type="Gene3D" id="3.40.50.150">
    <property type="entry name" value="Vaccinia Virus protein VP39"/>
    <property type="match status" value="1"/>
</dbReference>
<dbReference type="GO" id="GO:0008168">
    <property type="term" value="F:methyltransferase activity"/>
    <property type="evidence" value="ECO:0007669"/>
    <property type="project" value="UniProtKB-KW"/>
</dbReference>
<sequence>MASSSDSSLFDGGADFDWIKYTTHRPAYSSSFYDRIWTYHQSHSNHWTLAHDVGTGPGNVAEVLGARFDKVIASDPSGFHTAVARRRLAASNVTVEQCRAEDLVTLVGPDGHGKADLVTLAECIPLMDAERAFSGFAELLGPGGTLAIWFYGKPIFVGEGQERSQQIYDRIAGKAFSRIFPIKGTIWQQAFTVMASWLDNIGFPSEDWTDVERTKWNHDKPLCFLPEEYFDFEVKHENSVTADEKVEERVDRDFWAKEHCGVDWVEGFIDAQFPWKSTDDEIGAQLKPMYKELEEAMGGQGSKTKIAWPVALVLATRK</sequence>
<dbReference type="OrthoDB" id="10027013at2759"/>
<gene>
    <name evidence="4" type="ORF">HO173_008979</name>
</gene>
<proteinExistence type="predicted"/>
<keyword evidence="2" id="KW-0808">Transferase</keyword>
<dbReference type="PANTHER" id="PTHR44942:SF4">
    <property type="entry name" value="METHYLTRANSFERASE TYPE 11 DOMAIN-CONTAINING PROTEIN"/>
    <property type="match status" value="1"/>
</dbReference>
<protein>
    <recommendedName>
        <fullName evidence="3">Methyltransferase domain-containing protein</fullName>
    </recommendedName>
</protein>
<dbReference type="AlphaFoldDB" id="A0A8H6FQE1"/>
<evidence type="ECO:0000256" key="1">
    <source>
        <dbReference type="ARBA" id="ARBA00022603"/>
    </source>
</evidence>
<evidence type="ECO:0000313" key="5">
    <source>
        <dbReference type="Proteomes" id="UP000578531"/>
    </source>
</evidence>
<dbReference type="InterPro" id="IPR051052">
    <property type="entry name" value="Diverse_substrate_MTase"/>
</dbReference>
<dbReference type="EMBL" id="JACCJC010000045">
    <property type="protein sequence ID" value="KAF6232765.1"/>
    <property type="molecule type" value="Genomic_DNA"/>
</dbReference>
<dbReference type="PANTHER" id="PTHR44942">
    <property type="entry name" value="METHYLTRANSF_11 DOMAIN-CONTAINING PROTEIN"/>
    <property type="match status" value="1"/>
</dbReference>
<dbReference type="Pfam" id="PF13649">
    <property type="entry name" value="Methyltransf_25"/>
    <property type="match status" value="1"/>
</dbReference>
<dbReference type="InterPro" id="IPR029063">
    <property type="entry name" value="SAM-dependent_MTases_sf"/>
</dbReference>
<accession>A0A8H6FQE1</accession>
<keyword evidence="5" id="KW-1185">Reference proteome</keyword>
<evidence type="ECO:0000313" key="4">
    <source>
        <dbReference type="EMBL" id="KAF6232765.1"/>
    </source>
</evidence>
<keyword evidence="1" id="KW-0489">Methyltransferase</keyword>
<dbReference type="InterPro" id="IPR041698">
    <property type="entry name" value="Methyltransf_25"/>
</dbReference>
<dbReference type="GO" id="GO:0032259">
    <property type="term" value="P:methylation"/>
    <property type="evidence" value="ECO:0007669"/>
    <property type="project" value="UniProtKB-KW"/>
</dbReference>
<organism evidence="4 5">
    <name type="scientific">Letharia columbiana</name>
    <dbReference type="NCBI Taxonomy" id="112416"/>
    <lineage>
        <taxon>Eukaryota</taxon>
        <taxon>Fungi</taxon>
        <taxon>Dikarya</taxon>
        <taxon>Ascomycota</taxon>
        <taxon>Pezizomycotina</taxon>
        <taxon>Lecanoromycetes</taxon>
        <taxon>OSLEUM clade</taxon>
        <taxon>Lecanoromycetidae</taxon>
        <taxon>Lecanorales</taxon>
        <taxon>Lecanorineae</taxon>
        <taxon>Parmeliaceae</taxon>
        <taxon>Letharia</taxon>
    </lineage>
</organism>
<dbReference type="SUPFAM" id="SSF53335">
    <property type="entry name" value="S-adenosyl-L-methionine-dependent methyltransferases"/>
    <property type="match status" value="1"/>
</dbReference>
<dbReference type="GeneID" id="59290633"/>
<dbReference type="Proteomes" id="UP000578531">
    <property type="component" value="Unassembled WGS sequence"/>
</dbReference>
<reference evidence="4 5" key="1">
    <citation type="journal article" date="2020" name="Genomics">
        <title>Complete, high-quality genomes from long-read metagenomic sequencing of two wolf lichen thalli reveals enigmatic genome architecture.</title>
        <authorList>
            <person name="McKenzie S.K."/>
            <person name="Walston R.F."/>
            <person name="Allen J.L."/>
        </authorList>
    </citation>
    <scope>NUCLEOTIDE SEQUENCE [LARGE SCALE GENOMIC DNA]</scope>
    <source>
        <strain evidence="4">WasteWater2</strain>
    </source>
</reference>
<dbReference type="CDD" id="cd02440">
    <property type="entry name" value="AdoMet_MTases"/>
    <property type="match status" value="1"/>
</dbReference>
<name>A0A8H6FQE1_9LECA</name>
<feature type="domain" description="Methyltransferase" evidence="3">
    <location>
        <begin position="52"/>
        <end position="144"/>
    </location>
</feature>
<dbReference type="RefSeq" id="XP_037162191.1">
    <property type="nucleotide sequence ID" value="XM_037310875.1"/>
</dbReference>
<evidence type="ECO:0000259" key="3">
    <source>
        <dbReference type="Pfam" id="PF13649"/>
    </source>
</evidence>
<evidence type="ECO:0000256" key="2">
    <source>
        <dbReference type="ARBA" id="ARBA00022679"/>
    </source>
</evidence>